<dbReference type="NCBIfam" id="TIGR02532">
    <property type="entry name" value="IV_pilin_GFxxxE"/>
    <property type="match status" value="1"/>
</dbReference>
<sequence>MIKRKGFSIIEILIGLSIMSIVSLYIIKITVRYTSNYKIKKEETLETVYIEEAFNLIKYVLDKEASSKVIEDVIKVERADDKGYDYIRKDRAGNIIISYGAKYSSTTNNICRGVKEFNVKEKGDVIHLKIVGKKGKEYIRYLIKKE</sequence>
<dbReference type="Pfam" id="PF07963">
    <property type="entry name" value="N_methyl"/>
    <property type="match status" value="1"/>
</dbReference>
<comment type="caution">
    <text evidence="2">The sequence shown here is derived from an EMBL/GenBank/DDBJ whole genome shotgun (WGS) entry which is preliminary data.</text>
</comment>
<proteinExistence type="predicted"/>
<feature type="transmembrane region" description="Helical" evidence="1">
    <location>
        <begin position="7"/>
        <end position="27"/>
    </location>
</feature>
<dbReference type="PATRIC" id="fig|1379739.3.peg.2280"/>
<evidence type="ECO:0000313" key="2">
    <source>
        <dbReference type="EMBL" id="KIS23836.1"/>
    </source>
</evidence>
<dbReference type="AlphaFoldDB" id="A0A0D1BYB8"/>
<dbReference type="Proteomes" id="UP000032250">
    <property type="component" value="Unassembled WGS sequence"/>
</dbReference>
<dbReference type="RefSeq" id="WP_043031941.1">
    <property type="nucleotide sequence ID" value="NZ_JXSU01000007.1"/>
</dbReference>
<reference evidence="2 3" key="1">
    <citation type="submission" date="2014-06" db="EMBL/GenBank/DDBJ databases">
        <title>Genome characterization of distinct group I Clostridium botulinum lineages.</title>
        <authorList>
            <person name="Giordani F."/>
            <person name="Anselmo A."/>
            <person name="Fillo S."/>
            <person name="Palozzi A.M."/>
            <person name="Fortunato A."/>
            <person name="Gentile B."/>
            <person name="Ciammaruconi A."/>
            <person name="Anniballi F."/>
            <person name="De Medici D."/>
            <person name="Lista F."/>
        </authorList>
    </citation>
    <scope>NUCLEOTIDE SEQUENCE [LARGE SCALE GENOMIC DNA]</scope>
    <source>
        <strain evidence="2 3">B2 450</strain>
    </source>
</reference>
<organism evidence="2 3">
    <name type="scientific">Clostridium botulinum B2 450</name>
    <dbReference type="NCBI Taxonomy" id="1379739"/>
    <lineage>
        <taxon>Bacteria</taxon>
        <taxon>Bacillati</taxon>
        <taxon>Bacillota</taxon>
        <taxon>Clostridia</taxon>
        <taxon>Eubacteriales</taxon>
        <taxon>Clostridiaceae</taxon>
        <taxon>Clostridium</taxon>
    </lineage>
</organism>
<gene>
    <name evidence="2" type="ORF">N495_09600</name>
</gene>
<dbReference type="InterPro" id="IPR012902">
    <property type="entry name" value="N_methyl_site"/>
</dbReference>
<dbReference type="OrthoDB" id="1911812at2"/>
<keyword evidence="1" id="KW-0812">Transmembrane</keyword>
<keyword evidence="1" id="KW-0472">Membrane</keyword>
<dbReference type="HOGENOM" id="CLU_136662_0_0_9"/>
<name>A0A0D1BYB8_CLOBO</name>
<dbReference type="EMBL" id="JXSU01000007">
    <property type="protein sequence ID" value="KIS23836.1"/>
    <property type="molecule type" value="Genomic_DNA"/>
</dbReference>
<keyword evidence="1" id="KW-1133">Transmembrane helix</keyword>
<protein>
    <submittedName>
        <fullName evidence="2">N-terminal cleavage protein</fullName>
    </submittedName>
</protein>
<evidence type="ECO:0000256" key="1">
    <source>
        <dbReference type="SAM" id="Phobius"/>
    </source>
</evidence>
<accession>A0A0D1BYB8</accession>
<evidence type="ECO:0000313" key="3">
    <source>
        <dbReference type="Proteomes" id="UP000032250"/>
    </source>
</evidence>